<accession>A0A0N4XPZ5</accession>
<evidence type="ECO:0000313" key="3">
    <source>
        <dbReference type="Proteomes" id="UP000271162"/>
    </source>
</evidence>
<sequence>MPLVTICPDRSPAPATPDTSAVDLSANRRTSPLSKVPTVIWTLESVIPRLSALPTAAVSVERVSQATESRLVPVSVGLQH</sequence>
<proteinExistence type="predicted"/>
<name>A0A0N4XPZ5_NIPBR</name>
<feature type="region of interest" description="Disordered" evidence="1">
    <location>
        <begin position="1"/>
        <end position="26"/>
    </location>
</feature>
<dbReference type="AlphaFoldDB" id="A0A0N4XPZ5"/>
<keyword evidence="3" id="KW-1185">Reference proteome</keyword>
<reference evidence="2 3" key="2">
    <citation type="submission" date="2018-11" db="EMBL/GenBank/DDBJ databases">
        <authorList>
            <consortium name="Pathogen Informatics"/>
        </authorList>
    </citation>
    <scope>NUCLEOTIDE SEQUENCE [LARGE SCALE GENOMIC DNA]</scope>
</reference>
<protein>
    <submittedName>
        <fullName evidence="2 4">Uncharacterized protein</fullName>
    </submittedName>
</protein>
<evidence type="ECO:0000313" key="4">
    <source>
        <dbReference type="WBParaSite" id="NBR_0000459701-mRNA-1"/>
    </source>
</evidence>
<dbReference type="WBParaSite" id="NBR_0000459701-mRNA-1">
    <property type="protein sequence ID" value="NBR_0000459701-mRNA-1"/>
    <property type="gene ID" value="NBR_0000459701"/>
</dbReference>
<reference evidence="4" key="1">
    <citation type="submission" date="2017-02" db="UniProtKB">
        <authorList>
            <consortium name="WormBaseParasite"/>
        </authorList>
    </citation>
    <scope>IDENTIFICATION</scope>
</reference>
<evidence type="ECO:0000256" key="1">
    <source>
        <dbReference type="SAM" id="MobiDB-lite"/>
    </source>
</evidence>
<evidence type="ECO:0000313" key="2">
    <source>
        <dbReference type="EMBL" id="VDL68188.1"/>
    </source>
</evidence>
<gene>
    <name evidence="2" type="ORF">NBR_LOCUS4599</name>
</gene>
<dbReference type="EMBL" id="UYSL01008977">
    <property type="protein sequence ID" value="VDL68188.1"/>
    <property type="molecule type" value="Genomic_DNA"/>
</dbReference>
<dbReference type="Proteomes" id="UP000271162">
    <property type="component" value="Unassembled WGS sequence"/>
</dbReference>
<organism evidence="4">
    <name type="scientific">Nippostrongylus brasiliensis</name>
    <name type="common">Rat hookworm</name>
    <dbReference type="NCBI Taxonomy" id="27835"/>
    <lineage>
        <taxon>Eukaryota</taxon>
        <taxon>Metazoa</taxon>
        <taxon>Ecdysozoa</taxon>
        <taxon>Nematoda</taxon>
        <taxon>Chromadorea</taxon>
        <taxon>Rhabditida</taxon>
        <taxon>Rhabditina</taxon>
        <taxon>Rhabditomorpha</taxon>
        <taxon>Strongyloidea</taxon>
        <taxon>Heligmosomidae</taxon>
        <taxon>Nippostrongylus</taxon>
    </lineage>
</organism>